<accession>A0AAE0GE97</accession>
<protein>
    <recommendedName>
        <fullName evidence="3">EF-hand domain-containing protein</fullName>
    </recommendedName>
</protein>
<evidence type="ECO:0008006" key="3">
    <source>
        <dbReference type="Google" id="ProtNLM"/>
    </source>
</evidence>
<keyword evidence="2" id="KW-1185">Reference proteome</keyword>
<sequence>LMIEVSVSYYNYRFAPGDLGDGPRNRALERFTHSQTDTICVMTLRPYLLWTSQGSEYAYDHNVSAGSREVERKYEYGVEVTFLAGGILGYFDINALVASLTEVVVLLNVARSITRLVAMHCLGTKSQMYDKVICEKFNFLASYAQFGTQALVASVVYDLLDIDNSGSLTKSELYVRLRSMFCNHLDMSKTASLGAPPPHSLPCAFSPWAVISCVLGLQLSKCVFPSVHVAPSHGCGYPRVFNILEVRHHLWFAW</sequence>
<feature type="non-terminal residue" evidence="1">
    <location>
        <position position="1"/>
    </location>
</feature>
<dbReference type="AlphaFoldDB" id="A0AAE0GE97"/>
<dbReference type="InterPro" id="IPR018247">
    <property type="entry name" value="EF_Hand_1_Ca_BS"/>
</dbReference>
<dbReference type="Proteomes" id="UP001190700">
    <property type="component" value="Unassembled WGS sequence"/>
</dbReference>
<evidence type="ECO:0000313" key="1">
    <source>
        <dbReference type="EMBL" id="KAK3276655.1"/>
    </source>
</evidence>
<dbReference type="PROSITE" id="PS00018">
    <property type="entry name" value="EF_HAND_1"/>
    <property type="match status" value="1"/>
</dbReference>
<reference evidence="1 2" key="1">
    <citation type="journal article" date="2015" name="Genome Biol. Evol.">
        <title>Comparative Genomics of a Bacterivorous Green Alga Reveals Evolutionary Causalities and Consequences of Phago-Mixotrophic Mode of Nutrition.</title>
        <authorList>
            <person name="Burns J.A."/>
            <person name="Paasch A."/>
            <person name="Narechania A."/>
            <person name="Kim E."/>
        </authorList>
    </citation>
    <scope>NUCLEOTIDE SEQUENCE [LARGE SCALE GENOMIC DNA]</scope>
    <source>
        <strain evidence="1 2">PLY_AMNH</strain>
    </source>
</reference>
<comment type="caution">
    <text evidence="1">The sequence shown here is derived from an EMBL/GenBank/DDBJ whole genome shotgun (WGS) entry which is preliminary data.</text>
</comment>
<dbReference type="EMBL" id="LGRX02006445">
    <property type="protein sequence ID" value="KAK3276655.1"/>
    <property type="molecule type" value="Genomic_DNA"/>
</dbReference>
<gene>
    <name evidence="1" type="ORF">CYMTET_15280</name>
</gene>
<proteinExistence type="predicted"/>
<evidence type="ECO:0000313" key="2">
    <source>
        <dbReference type="Proteomes" id="UP001190700"/>
    </source>
</evidence>
<name>A0AAE0GE97_9CHLO</name>
<organism evidence="1 2">
    <name type="scientific">Cymbomonas tetramitiformis</name>
    <dbReference type="NCBI Taxonomy" id="36881"/>
    <lineage>
        <taxon>Eukaryota</taxon>
        <taxon>Viridiplantae</taxon>
        <taxon>Chlorophyta</taxon>
        <taxon>Pyramimonadophyceae</taxon>
        <taxon>Pyramimonadales</taxon>
        <taxon>Pyramimonadaceae</taxon>
        <taxon>Cymbomonas</taxon>
    </lineage>
</organism>